<dbReference type="Proteomes" id="UP001551582">
    <property type="component" value="Unassembled WGS sequence"/>
</dbReference>
<name>A0ABV3ED63_9ACTN</name>
<reference evidence="2 3" key="1">
    <citation type="submission" date="2024-06" db="EMBL/GenBank/DDBJ databases">
        <title>The Natural Products Discovery Center: Release of the First 8490 Sequenced Strains for Exploring Actinobacteria Biosynthetic Diversity.</title>
        <authorList>
            <person name="Kalkreuter E."/>
            <person name="Kautsar S.A."/>
            <person name="Yang D."/>
            <person name="Bader C.D."/>
            <person name="Teijaro C.N."/>
            <person name="Fluegel L."/>
            <person name="Davis C.M."/>
            <person name="Simpson J.R."/>
            <person name="Lauterbach L."/>
            <person name="Steele A.D."/>
            <person name="Gui C."/>
            <person name="Meng S."/>
            <person name="Li G."/>
            <person name="Viehrig K."/>
            <person name="Ye F."/>
            <person name="Su P."/>
            <person name="Kiefer A.F."/>
            <person name="Nichols A."/>
            <person name="Cepeda A.J."/>
            <person name="Yan W."/>
            <person name="Fan B."/>
            <person name="Jiang Y."/>
            <person name="Adhikari A."/>
            <person name="Zheng C.-J."/>
            <person name="Schuster L."/>
            <person name="Cowan T.M."/>
            <person name="Smanski M.J."/>
            <person name="Chevrette M.G."/>
            <person name="De Carvalho L.P.S."/>
            <person name="Shen B."/>
        </authorList>
    </citation>
    <scope>NUCLEOTIDE SEQUENCE [LARGE SCALE GENOMIC DNA]</scope>
    <source>
        <strain evidence="2 3">NPDC048274</strain>
    </source>
</reference>
<comment type="caution">
    <text evidence="2">The sequence shown here is derived from an EMBL/GenBank/DDBJ whole genome shotgun (WGS) entry which is preliminary data.</text>
</comment>
<dbReference type="RefSeq" id="WP_359987470.1">
    <property type="nucleotide sequence ID" value="NZ_JBEZLS010000026.1"/>
</dbReference>
<proteinExistence type="predicted"/>
<organism evidence="2 3">
    <name type="scientific">Streptomyces griseoloalbus</name>
    <dbReference type="NCBI Taxonomy" id="67303"/>
    <lineage>
        <taxon>Bacteria</taxon>
        <taxon>Bacillati</taxon>
        <taxon>Actinomycetota</taxon>
        <taxon>Actinomycetes</taxon>
        <taxon>Kitasatosporales</taxon>
        <taxon>Streptomycetaceae</taxon>
        <taxon>Streptomyces</taxon>
    </lineage>
</organism>
<keyword evidence="3" id="KW-1185">Reference proteome</keyword>
<evidence type="ECO:0000313" key="3">
    <source>
        <dbReference type="Proteomes" id="UP001551582"/>
    </source>
</evidence>
<feature type="region of interest" description="Disordered" evidence="1">
    <location>
        <begin position="70"/>
        <end position="103"/>
    </location>
</feature>
<gene>
    <name evidence="2" type="ORF">AB0D65_29780</name>
</gene>
<evidence type="ECO:0000313" key="2">
    <source>
        <dbReference type="EMBL" id="MEU9355076.1"/>
    </source>
</evidence>
<evidence type="ECO:0000256" key="1">
    <source>
        <dbReference type="SAM" id="MobiDB-lite"/>
    </source>
</evidence>
<protein>
    <submittedName>
        <fullName evidence="2">Uncharacterized protein</fullName>
    </submittedName>
</protein>
<sequence length="211" mass="22300">MNPVQPTVALATATARLVEAFKGVDTAEETAAVLTCCETDALAAVFRAAGAPDTAKLWISEHIAHSSECQGHDADAAPEDDAAPLYDENGKYDPAQEPAPGTEYPFSISDIARATARLLGDGWTAESGSWGVSGTLSGPYSTDFGFVIDYEDDLIIEYRYSTDDDFPEDPELPEQAIKCDSGVYLELASASDGLDALAERSAAAIRAITGR</sequence>
<dbReference type="EMBL" id="JBEZLS010000026">
    <property type="protein sequence ID" value="MEU9355076.1"/>
    <property type="molecule type" value="Genomic_DNA"/>
</dbReference>
<accession>A0ABV3ED63</accession>